<reference evidence="3" key="2">
    <citation type="submission" date="2020-11" db="EMBL/GenBank/DDBJ databases">
        <authorList>
            <person name="McCartney M.A."/>
            <person name="Auch B."/>
            <person name="Kono T."/>
            <person name="Mallez S."/>
            <person name="Becker A."/>
            <person name="Gohl D.M."/>
            <person name="Silverstein K.A.T."/>
            <person name="Koren S."/>
            <person name="Bechman K.B."/>
            <person name="Herman A."/>
            <person name="Abrahante J.E."/>
            <person name="Garbe J."/>
        </authorList>
    </citation>
    <scope>NUCLEOTIDE SEQUENCE</scope>
    <source>
        <strain evidence="3">Duluth1</strain>
        <tissue evidence="3">Whole animal</tissue>
    </source>
</reference>
<evidence type="ECO:0000313" key="4">
    <source>
        <dbReference type="Proteomes" id="UP000828390"/>
    </source>
</evidence>
<dbReference type="EMBL" id="JAIWYP010000003">
    <property type="protein sequence ID" value="KAH3845406.1"/>
    <property type="molecule type" value="Genomic_DNA"/>
</dbReference>
<name>A0A9D4KTR0_DREPO</name>
<evidence type="ECO:0000313" key="2">
    <source>
        <dbReference type="EMBL" id="KAH3845406.1"/>
    </source>
</evidence>
<protein>
    <submittedName>
        <fullName evidence="3">Uncharacterized protein</fullName>
    </submittedName>
</protein>
<keyword evidence="1" id="KW-0175">Coiled coil</keyword>
<accession>A0A9D4KTR0</accession>
<dbReference type="EMBL" id="JAIWYP010000003">
    <property type="protein sequence ID" value="KAH3845464.1"/>
    <property type="molecule type" value="Genomic_DNA"/>
</dbReference>
<dbReference type="Proteomes" id="UP000828390">
    <property type="component" value="Unassembled WGS sequence"/>
</dbReference>
<reference evidence="3" key="1">
    <citation type="journal article" date="2019" name="bioRxiv">
        <title>The Genome of the Zebra Mussel, Dreissena polymorpha: A Resource for Invasive Species Research.</title>
        <authorList>
            <person name="McCartney M.A."/>
            <person name="Auch B."/>
            <person name="Kono T."/>
            <person name="Mallez S."/>
            <person name="Zhang Y."/>
            <person name="Obille A."/>
            <person name="Becker A."/>
            <person name="Abrahante J.E."/>
            <person name="Garbe J."/>
            <person name="Badalamenti J.P."/>
            <person name="Herman A."/>
            <person name="Mangelson H."/>
            <person name="Liachko I."/>
            <person name="Sullivan S."/>
            <person name="Sone E.D."/>
            <person name="Koren S."/>
            <person name="Silverstein K.A.T."/>
            <person name="Beckman K.B."/>
            <person name="Gohl D.M."/>
        </authorList>
    </citation>
    <scope>NUCLEOTIDE SEQUENCE</scope>
    <source>
        <strain evidence="3">Duluth1</strain>
        <tissue evidence="3">Whole animal</tissue>
    </source>
</reference>
<evidence type="ECO:0000313" key="3">
    <source>
        <dbReference type="EMBL" id="KAH3845464.1"/>
    </source>
</evidence>
<gene>
    <name evidence="2" type="ORF">DPMN_087686</name>
    <name evidence="3" type="ORF">DPMN_087745</name>
</gene>
<feature type="coiled-coil region" evidence="1">
    <location>
        <begin position="104"/>
        <end position="166"/>
    </location>
</feature>
<sequence length="357" mass="40367">MALQLNQIPGNLQSMSRELSGDADIKNDVNKLVIRGSKCVQSFDRMMRYEYREVFIQKELLFQANDAGEVNVPKLTKSVSDMTAALKAIRDDVMSTQSEVHSDIEKCRARVREKQNNLQQFEYTVSRMEREIREFESNILRLDGEINELDDNAGKLESRAREIDREAEEKTGWGIGGIVMAVAGVILAPVTFGLSLSLTATGGILAGVNLSNAADCRDGAQRARNSAWEKRNESSGLSSRKIEMQNEIRENKLNIRSTKTEIETIESDERTLQRMIGQMYEFVTVIDNVLNVFQEAETTLKDVHVNSASFSVMKNAFMRNPTKAADMSQRHLAHLKAKWEEMETILSRHGINPRIAY</sequence>
<comment type="caution">
    <text evidence="3">The sequence shown here is derived from an EMBL/GenBank/DDBJ whole genome shotgun (WGS) entry which is preliminary data.</text>
</comment>
<organism evidence="3 4">
    <name type="scientific">Dreissena polymorpha</name>
    <name type="common">Zebra mussel</name>
    <name type="synonym">Mytilus polymorpha</name>
    <dbReference type="NCBI Taxonomy" id="45954"/>
    <lineage>
        <taxon>Eukaryota</taxon>
        <taxon>Metazoa</taxon>
        <taxon>Spiralia</taxon>
        <taxon>Lophotrochozoa</taxon>
        <taxon>Mollusca</taxon>
        <taxon>Bivalvia</taxon>
        <taxon>Autobranchia</taxon>
        <taxon>Heteroconchia</taxon>
        <taxon>Euheterodonta</taxon>
        <taxon>Imparidentia</taxon>
        <taxon>Neoheterodontei</taxon>
        <taxon>Myida</taxon>
        <taxon>Dreissenoidea</taxon>
        <taxon>Dreissenidae</taxon>
        <taxon>Dreissena</taxon>
    </lineage>
</organism>
<proteinExistence type="predicted"/>
<dbReference type="AlphaFoldDB" id="A0A9D4KTR0"/>
<dbReference type="Gene3D" id="1.20.1170.10">
    <property type="match status" value="1"/>
</dbReference>
<dbReference type="SUPFAM" id="SSF58100">
    <property type="entry name" value="Bacterial hemolysins"/>
    <property type="match status" value="1"/>
</dbReference>
<evidence type="ECO:0000256" key="1">
    <source>
        <dbReference type="SAM" id="Coils"/>
    </source>
</evidence>
<keyword evidence="4" id="KW-1185">Reference proteome</keyword>